<dbReference type="Pfam" id="PF07963">
    <property type="entry name" value="N_methyl"/>
    <property type="match status" value="1"/>
</dbReference>
<proteinExistence type="predicted"/>
<sequence length="188" mass="19216">MLIKKHKSGGFSMLEVLVTLVIILLGVLGMAGMQMLAINNTQIARTHSLAAILASSLTAEMQANQPYWSTSTTSGKVSGVSAKDWTNTTLGDSTLNGLSTDCTAGTCAAAEMAAYDLKAWGANVATLLPAGAAQVACNGATPNVCTVSVSWNEKNVALHNMAAGATVSGALATGTIQSQSYTTFANIN</sequence>
<comment type="caution">
    <text evidence="2">The sequence shown here is derived from an EMBL/GenBank/DDBJ whole genome shotgun (WGS) entry which is preliminary data.</text>
</comment>
<accession>A0ABW0M9B9</accession>
<dbReference type="InterPro" id="IPR013362">
    <property type="entry name" value="Pilus_4_PilV"/>
</dbReference>
<dbReference type="EMBL" id="JBHSMT010000010">
    <property type="protein sequence ID" value="MFC5473526.1"/>
    <property type="molecule type" value="Genomic_DNA"/>
</dbReference>
<evidence type="ECO:0000313" key="2">
    <source>
        <dbReference type="EMBL" id="MFC5473526.1"/>
    </source>
</evidence>
<organism evidence="2 3">
    <name type="scientific">Paraherbaspirillum soli</name>
    <dbReference type="NCBI Taxonomy" id="631222"/>
    <lineage>
        <taxon>Bacteria</taxon>
        <taxon>Pseudomonadati</taxon>
        <taxon>Pseudomonadota</taxon>
        <taxon>Betaproteobacteria</taxon>
        <taxon>Burkholderiales</taxon>
        <taxon>Oxalobacteraceae</taxon>
        <taxon>Paraherbaspirillum</taxon>
    </lineage>
</organism>
<dbReference type="NCBIfam" id="TIGR02523">
    <property type="entry name" value="type_IV_pilV"/>
    <property type="match status" value="1"/>
</dbReference>
<reference evidence="3" key="1">
    <citation type="journal article" date="2019" name="Int. J. Syst. Evol. Microbiol.">
        <title>The Global Catalogue of Microorganisms (GCM) 10K type strain sequencing project: providing services to taxonomists for standard genome sequencing and annotation.</title>
        <authorList>
            <consortium name="The Broad Institute Genomics Platform"/>
            <consortium name="The Broad Institute Genome Sequencing Center for Infectious Disease"/>
            <person name="Wu L."/>
            <person name="Ma J."/>
        </authorList>
    </citation>
    <scope>NUCLEOTIDE SEQUENCE [LARGE SCALE GENOMIC DNA]</scope>
    <source>
        <strain evidence="3">JCM 17066</strain>
    </source>
</reference>
<dbReference type="RefSeq" id="WP_378996069.1">
    <property type="nucleotide sequence ID" value="NZ_JBHSMT010000010.1"/>
</dbReference>
<dbReference type="InterPro" id="IPR012902">
    <property type="entry name" value="N_methyl_site"/>
</dbReference>
<feature type="transmembrane region" description="Helical" evidence="1">
    <location>
        <begin position="12"/>
        <end position="37"/>
    </location>
</feature>
<evidence type="ECO:0000313" key="3">
    <source>
        <dbReference type="Proteomes" id="UP001596045"/>
    </source>
</evidence>
<name>A0ABW0M9B9_9BURK</name>
<evidence type="ECO:0000256" key="1">
    <source>
        <dbReference type="SAM" id="Phobius"/>
    </source>
</evidence>
<keyword evidence="1" id="KW-0812">Transmembrane</keyword>
<gene>
    <name evidence="2" type="primary">pilV</name>
    <name evidence="2" type="ORF">ACFPM8_06090</name>
</gene>
<protein>
    <submittedName>
        <fullName evidence="2">Type IV pilus modification protein PilV</fullName>
    </submittedName>
</protein>
<keyword evidence="3" id="KW-1185">Reference proteome</keyword>
<keyword evidence="1" id="KW-1133">Transmembrane helix</keyword>
<keyword evidence="1" id="KW-0472">Membrane</keyword>
<dbReference type="Proteomes" id="UP001596045">
    <property type="component" value="Unassembled WGS sequence"/>
</dbReference>